<evidence type="ECO:0000313" key="1">
    <source>
        <dbReference type="EMBL" id="PAX06672.1"/>
    </source>
</evidence>
<keyword evidence="2" id="KW-1185">Reference proteome</keyword>
<gene>
    <name evidence="1" type="ORF">CKY28_16185</name>
</gene>
<evidence type="ECO:0000313" key="2">
    <source>
        <dbReference type="Proteomes" id="UP000218151"/>
    </source>
</evidence>
<dbReference type="EMBL" id="NSLI01000005">
    <property type="protein sequence ID" value="PAX06672.1"/>
    <property type="molecule type" value="Genomic_DNA"/>
</dbReference>
<dbReference type="OrthoDB" id="7282816at2"/>
<name>A0A2A2SBX2_9SPHN</name>
<dbReference type="Proteomes" id="UP000218151">
    <property type="component" value="Unassembled WGS sequence"/>
</dbReference>
<dbReference type="AlphaFoldDB" id="A0A2A2SBX2"/>
<reference evidence="2" key="1">
    <citation type="submission" date="2017-09" db="EMBL/GenBank/DDBJ databases">
        <authorList>
            <person name="Feng G."/>
            <person name="Zhu H."/>
        </authorList>
    </citation>
    <scope>NUCLEOTIDE SEQUENCE [LARGE SCALE GENOMIC DNA]</scope>
    <source>
        <strain evidence="2">1PNM-20</strain>
    </source>
</reference>
<organism evidence="1 2">
    <name type="scientific">Sphingomonas lenta</name>
    <dbReference type="NCBI Taxonomy" id="1141887"/>
    <lineage>
        <taxon>Bacteria</taxon>
        <taxon>Pseudomonadati</taxon>
        <taxon>Pseudomonadota</taxon>
        <taxon>Alphaproteobacteria</taxon>
        <taxon>Sphingomonadales</taxon>
        <taxon>Sphingomonadaceae</taxon>
        <taxon>Sphingomonas</taxon>
    </lineage>
</organism>
<proteinExistence type="predicted"/>
<protein>
    <submittedName>
        <fullName evidence="1">Uncharacterized protein</fullName>
    </submittedName>
</protein>
<accession>A0A2A2SBX2</accession>
<sequence length="186" mass="20545">MYRHDSPEKHDNLLLFAPVPQARRRADGWSAEVQRAFIDALTRCGTVAAAARSVGRSARSAYQLRARAGDDSPFARAWDEAQRRGTDEALDAAMAGGMVARRTEVFHRGRHVGWRTTYDSRLAYAALRALDKRDALWARDGVDATKLLDAATHLLNGRESCEAKLAAAEAERDAWFAAPPRSGRVL</sequence>
<dbReference type="RefSeq" id="WP_095999417.1">
    <property type="nucleotide sequence ID" value="NZ_NSLI01000005.1"/>
</dbReference>
<comment type="caution">
    <text evidence="1">The sequence shown here is derived from an EMBL/GenBank/DDBJ whole genome shotgun (WGS) entry which is preliminary data.</text>
</comment>